<evidence type="ECO:0000313" key="7">
    <source>
        <dbReference type="Proteomes" id="UP001143981"/>
    </source>
</evidence>
<evidence type="ECO:0000259" key="4">
    <source>
        <dbReference type="Pfam" id="PF08303"/>
    </source>
</evidence>
<dbReference type="GO" id="GO:0003972">
    <property type="term" value="F:RNA ligase (ATP) activity"/>
    <property type="evidence" value="ECO:0007669"/>
    <property type="project" value="UniProtKB-UniRule"/>
</dbReference>
<sequence>MAAHDAGSSATAPLSHEEKFELRGLMRQMQELSSTTPASKRIVRQTAHDYAGHRLVSWKCNEFLYKKDPCPLPTRARGLFTCGEGGEVVIAARGYDKFFNIGEVAKTKWEWIEANTRGPYELTVKENGCLILAAGIDEGRTLLVTSKHAVNVPHADVGMKWVHHHLGEAGRSAEELAGFLHENNATAVFELCDDEFEEHILEYSDRTRGLYLHGINRNATELDTWPSVKVTDVAERFGFHVTKYFTFGSAAEGREFADKVRRDHVLDGRAIEGFVVRCRTAADDRPFMFKIKYDEPYLLFREWREVTNRIIGEKPFRTNYPLTKHYAAWVKQQLKSNPDDFAQFGRNKGIVGARKRFLEYHQAGGGSRAEVYEQKANETKVLLMPVATVGCGKTTVSLALASLFGFGHVQNDNITVKKNPRGAFHRAVMHGFDGHAFVIADRMNHMPDMRLTLTTAVREELVNCRIVALYWSHDGAPDEKILEKTVARVIGRGEAHQSLTPKRTPDFRGIMRGNLARFAPLDLDSTSDGLVEDVIELDPLADSAANLQKAVDGLCDLFPDVLTRPSAADMARALDLALAYKPTVLKDVGAKAKAKDKAKQKPQFFGLVSHKVDIKQKLNGLLDSGSGADWDICRRLMATGDHNRPLHITLAHVAAAKIPRAKAIYDAYMELPKKTWFSGAAVVECAADYIVCNGSVMALRVRSITAREGIQLPASVACQSGVAPGKTSLEVVNAIPHITLCVGTDGKAVQSNDMLATVFGPDNADHPLNVPDGWAAIPVSLAFAAFLKEFMH</sequence>
<dbReference type="InterPro" id="IPR015966">
    <property type="entry name" value="tRNA_lig_kin_fungi"/>
</dbReference>
<dbReference type="PANTHER" id="PTHR32004">
    <property type="entry name" value="TRNA LIGASE"/>
    <property type="match status" value="1"/>
</dbReference>
<keyword evidence="7" id="KW-1185">Reference proteome</keyword>
<dbReference type="Proteomes" id="UP001143981">
    <property type="component" value="Unassembled WGS sequence"/>
</dbReference>
<evidence type="ECO:0000256" key="1">
    <source>
        <dbReference type="PIRNR" id="PIRNR019634"/>
    </source>
</evidence>
<dbReference type="PANTHER" id="PTHR32004:SF1">
    <property type="entry name" value="TRNA LIGASE"/>
    <property type="match status" value="1"/>
</dbReference>
<protein>
    <recommendedName>
        <fullName evidence="1">tRNA ligase</fullName>
        <ecNumber evidence="1">6.5.1.3</ecNumber>
    </recommendedName>
</protein>
<dbReference type="InterPro" id="IPR012387">
    <property type="entry name" value="Trl1_fun"/>
</dbReference>
<proteinExistence type="inferred from homology"/>
<name>A0A9W8CUH4_9FUNG</name>
<dbReference type="EMBL" id="JANBOI010001151">
    <property type="protein sequence ID" value="KAJ1727292.1"/>
    <property type="molecule type" value="Genomic_DNA"/>
</dbReference>
<reference evidence="6" key="1">
    <citation type="submission" date="2022-07" db="EMBL/GenBank/DDBJ databases">
        <title>Phylogenomic reconstructions and comparative analyses of Kickxellomycotina fungi.</title>
        <authorList>
            <person name="Reynolds N.K."/>
            <person name="Stajich J.E."/>
            <person name="Barry K."/>
            <person name="Grigoriev I.V."/>
            <person name="Crous P."/>
            <person name="Smith M.E."/>
        </authorList>
    </citation>
    <scope>NUCLEOTIDE SEQUENCE</scope>
    <source>
        <strain evidence="6">BCRC 34381</strain>
    </source>
</reference>
<dbReference type="Pfam" id="PF09511">
    <property type="entry name" value="RNA_lig_T4_1"/>
    <property type="match status" value="1"/>
</dbReference>
<dbReference type="InterPro" id="IPR019039">
    <property type="entry name" value="T4-Rnl1-like_N"/>
</dbReference>
<feature type="domain" description="tRNA ligase phosphodiesterase" evidence="3">
    <location>
        <begin position="542"/>
        <end position="758"/>
    </location>
</feature>
<dbReference type="GO" id="GO:0051730">
    <property type="term" value="F:GTP-dependent polyribonucleotide 5'-hydroxyl-kinase activity"/>
    <property type="evidence" value="ECO:0007669"/>
    <property type="project" value="InterPro"/>
</dbReference>
<feature type="domain" description="tRNA ligase kinase" evidence="4">
    <location>
        <begin position="382"/>
        <end position="539"/>
    </location>
</feature>
<evidence type="ECO:0000259" key="3">
    <source>
        <dbReference type="Pfam" id="PF08302"/>
    </source>
</evidence>
<gene>
    <name evidence="6" type="primary">trl1</name>
    <name evidence="6" type="ORF">LPJ61_004649</name>
</gene>
<dbReference type="Pfam" id="PF08303">
    <property type="entry name" value="tRNA_lig_kinase"/>
    <property type="match status" value="1"/>
</dbReference>
<keyword evidence="1" id="KW-0819">tRNA processing</keyword>
<dbReference type="GO" id="GO:0005524">
    <property type="term" value="F:ATP binding"/>
    <property type="evidence" value="ECO:0007669"/>
    <property type="project" value="UniProtKB-UniRule"/>
</dbReference>
<comment type="caution">
    <text evidence="6">The sequence shown here is derived from an EMBL/GenBank/DDBJ whole genome shotgun (WGS) entry which is preliminary data.</text>
</comment>
<evidence type="ECO:0000259" key="5">
    <source>
        <dbReference type="Pfam" id="PF09511"/>
    </source>
</evidence>
<keyword evidence="1 6" id="KW-0436">Ligase</keyword>
<dbReference type="GO" id="GO:0005634">
    <property type="term" value="C:nucleus"/>
    <property type="evidence" value="ECO:0007669"/>
    <property type="project" value="TreeGrafter"/>
</dbReference>
<accession>A0A9W8CUH4</accession>
<dbReference type="AlphaFoldDB" id="A0A9W8CUH4"/>
<dbReference type="InterPro" id="IPR015965">
    <property type="entry name" value="tRNA_lig_PDEase"/>
</dbReference>
<dbReference type="GO" id="GO:0008081">
    <property type="term" value="F:phosphoric diester hydrolase activity"/>
    <property type="evidence" value="ECO:0007669"/>
    <property type="project" value="InterPro"/>
</dbReference>
<dbReference type="Pfam" id="PF08302">
    <property type="entry name" value="tRNA_lig_CPD"/>
    <property type="match status" value="1"/>
</dbReference>
<feature type="active site" description="N6-AMP-lysine intermediate" evidence="2">
    <location>
        <position position="125"/>
    </location>
</feature>
<dbReference type="GO" id="GO:0006388">
    <property type="term" value="P:tRNA splicing, via endonucleolytic cleavage and ligation"/>
    <property type="evidence" value="ECO:0007669"/>
    <property type="project" value="UniProtKB-UniRule"/>
</dbReference>
<dbReference type="EC" id="6.5.1.3" evidence="1"/>
<dbReference type="PIRSF" id="PIRSF019634">
    <property type="entry name" value="tRNA_lig_yeast"/>
    <property type="match status" value="1"/>
</dbReference>
<dbReference type="InterPro" id="IPR027417">
    <property type="entry name" value="P-loop_NTPase"/>
</dbReference>
<dbReference type="SUPFAM" id="SSF52540">
    <property type="entry name" value="P-loop containing nucleoside triphosphate hydrolases"/>
    <property type="match status" value="1"/>
</dbReference>
<evidence type="ECO:0000313" key="6">
    <source>
        <dbReference type="EMBL" id="KAJ1727292.1"/>
    </source>
</evidence>
<dbReference type="Gene3D" id="3.40.50.300">
    <property type="entry name" value="P-loop containing nucleotide triphosphate hydrolases"/>
    <property type="match status" value="1"/>
</dbReference>
<comment type="catalytic activity">
    <reaction evidence="1">
        <text>ATP + (ribonucleotide)n-3'-hydroxyl + 5'-phospho-(ribonucleotide)m = (ribonucleotide)n+m + AMP + diphosphate.</text>
        <dbReference type="EC" id="6.5.1.3"/>
    </reaction>
</comment>
<dbReference type="OrthoDB" id="276239at2759"/>
<evidence type="ECO:0000256" key="2">
    <source>
        <dbReference type="PIRSR" id="PIRSR019634-50"/>
    </source>
</evidence>
<organism evidence="6 7">
    <name type="scientific">Coemansia biformis</name>
    <dbReference type="NCBI Taxonomy" id="1286918"/>
    <lineage>
        <taxon>Eukaryota</taxon>
        <taxon>Fungi</taxon>
        <taxon>Fungi incertae sedis</taxon>
        <taxon>Zoopagomycota</taxon>
        <taxon>Kickxellomycotina</taxon>
        <taxon>Kickxellomycetes</taxon>
        <taxon>Kickxellales</taxon>
        <taxon>Kickxellaceae</taxon>
        <taxon>Coemansia</taxon>
    </lineage>
</organism>
<feature type="domain" description="T4 RNA ligase 1-like N-terminal" evidence="5">
    <location>
        <begin position="76"/>
        <end position="298"/>
    </location>
</feature>
<comment type="similarity">
    <text evidence="1">Belongs to the TRL1 family.</text>
</comment>